<keyword evidence="4" id="KW-0804">Transcription</keyword>
<gene>
    <name evidence="6" type="ORF">G5B91_19860</name>
</gene>
<evidence type="ECO:0000256" key="4">
    <source>
        <dbReference type="ARBA" id="ARBA00023163"/>
    </source>
</evidence>
<evidence type="ECO:0000313" key="7">
    <source>
        <dbReference type="Proteomes" id="UP000501063"/>
    </source>
</evidence>
<reference evidence="6 7" key="1">
    <citation type="submission" date="2020-02" db="EMBL/GenBank/DDBJ databases">
        <title>Integrative conjugative elements (ICEs) and plasmids drive adaptation of Pseudomonas nitroreducens strain HBP1 to wastewater environment.</title>
        <authorList>
            <person name="Sentchilo V."/>
            <person name="Carraro N."/>
            <person name="Bertelli C."/>
            <person name="van der Meer J.R."/>
        </authorList>
    </citation>
    <scope>NUCLEOTIDE SEQUENCE [LARGE SCALE GENOMIC DNA]</scope>
    <source>
        <strain evidence="6 7">HBP1</strain>
    </source>
</reference>
<dbReference type="SUPFAM" id="SSF53850">
    <property type="entry name" value="Periplasmic binding protein-like II"/>
    <property type="match status" value="1"/>
</dbReference>
<evidence type="ECO:0000259" key="5">
    <source>
        <dbReference type="PROSITE" id="PS50931"/>
    </source>
</evidence>
<dbReference type="GO" id="GO:0003700">
    <property type="term" value="F:DNA-binding transcription factor activity"/>
    <property type="evidence" value="ECO:0007669"/>
    <property type="project" value="InterPro"/>
</dbReference>
<dbReference type="PANTHER" id="PTHR30537:SF5">
    <property type="entry name" value="HTH-TYPE TRANSCRIPTIONAL ACTIVATOR TTDR-RELATED"/>
    <property type="match status" value="1"/>
</dbReference>
<dbReference type="AlphaFoldDB" id="A0A6G6IYX4"/>
<dbReference type="Pfam" id="PF03466">
    <property type="entry name" value="LysR_substrate"/>
    <property type="match status" value="1"/>
</dbReference>
<dbReference type="Proteomes" id="UP000501063">
    <property type="component" value="Chromosome"/>
</dbReference>
<feature type="domain" description="HTH lysR-type" evidence="5">
    <location>
        <begin position="12"/>
        <end position="63"/>
    </location>
</feature>
<keyword evidence="2" id="KW-0805">Transcription regulation</keyword>
<evidence type="ECO:0000256" key="3">
    <source>
        <dbReference type="ARBA" id="ARBA00023125"/>
    </source>
</evidence>
<dbReference type="InterPro" id="IPR005119">
    <property type="entry name" value="LysR_subst-bd"/>
</dbReference>
<evidence type="ECO:0000256" key="1">
    <source>
        <dbReference type="ARBA" id="ARBA00009437"/>
    </source>
</evidence>
<dbReference type="KEGG" id="pnt:G5B91_19860"/>
<dbReference type="SUPFAM" id="SSF46785">
    <property type="entry name" value="Winged helix' DNA-binding domain"/>
    <property type="match status" value="1"/>
</dbReference>
<comment type="similarity">
    <text evidence="1">Belongs to the LysR transcriptional regulatory family.</text>
</comment>
<dbReference type="CDD" id="cd08422">
    <property type="entry name" value="PBP2_CrgA_like"/>
    <property type="match status" value="1"/>
</dbReference>
<dbReference type="Gene3D" id="1.10.10.10">
    <property type="entry name" value="Winged helix-like DNA-binding domain superfamily/Winged helix DNA-binding domain"/>
    <property type="match status" value="1"/>
</dbReference>
<evidence type="ECO:0000256" key="2">
    <source>
        <dbReference type="ARBA" id="ARBA00023015"/>
    </source>
</evidence>
<dbReference type="GO" id="GO:0003677">
    <property type="term" value="F:DNA binding"/>
    <property type="evidence" value="ECO:0007669"/>
    <property type="project" value="UniProtKB-KW"/>
</dbReference>
<accession>A0A6G6IYX4</accession>
<evidence type="ECO:0000313" key="6">
    <source>
        <dbReference type="EMBL" id="QIE88406.1"/>
    </source>
</evidence>
<dbReference type="InterPro" id="IPR036388">
    <property type="entry name" value="WH-like_DNA-bd_sf"/>
</dbReference>
<dbReference type="PROSITE" id="PS50931">
    <property type="entry name" value="HTH_LYSR"/>
    <property type="match status" value="1"/>
</dbReference>
<sequence>MARRFDHLGDVEALLEVVERGSISAAAVALATTPSVISRAISRLEARLGVQLLRRTTRRLSLTDSGREYVQQAGAAFEQIVSAERALSGRGEVQGRVRLSAPTTYGHYRLPAMLAAFALRYPKVQVELGITNRNVDLVAEGYDLAIRLGTLPDSSLVARQLEEARLCLVAAPAYLARVGTPKSVADLTMHNCLPFVMPSNGRPGIWQFRQGEEELRFVPQGNPVVADDVLGCISLAEHGVGICQTYEFIVAERLRQGRLVRLLEDLEGARRPFSLIYPPHRQLSTACRVLIDFLAGSAAETTPD</sequence>
<dbReference type="InterPro" id="IPR058163">
    <property type="entry name" value="LysR-type_TF_proteobact-type"/>
</dbReference>
<name>A0A6G6IYX4_PSENT</name>
<dbReference type="Gene3D" id="3.40.190.290">
    <property type="match status" value="1"/>
</dbReference>
<dbReference type="FunFam" id="1.10.10.10:FF:000001">
    <property type="entry name" value="LysR family transcriptional regulator"/>
    <property type="match status" value="1"/>
</dbReference>
<dbReference type="InterPro" id="IPR036390">
    <property type="entry name" value="WH_DNA-bd_sf"/>
</dbReference>
<organism evidence="6 7">
    <name type="scientific">Pseudomonas nitroreducens</name>
    <dbReference type="NCBI Taxonomy" id="46680"/>
    <lineage>
        <taxon>Bacteria</taxon>
        <taxon>Pseudomonadati</taxon>
        <taxon>Pseudomonadota</taxon>
        <taxon>Gammaproteobacteria</taxon>
        <taxon>Pseudomonadales</taxon>
        <taxon>Pseudomonadaceae</taxon>
        <taxon>Pseudomonas</taxon>
    </lineage>
</organism>
<proteinExistence type="inferred from homology"/>
<dbReference type="Pfam" id="PF00126">
    <property type="entry name" value="HTH_1"/>
    <property type="match status" value="1"/>
</dbReference>
<dbReference type="RefSeq" id="WP_024763469.1">
    <property type="nucleotide sequence ID" value="NZ_CP049140.1"/>
</dbReference>
<dbReference type="PANTHER" id="PTHR30537">
    <property type="entry name" value="HTH-TYPE TRANSCRIPTIONAL REGULATOR"/>
    <property type="match status" value="1"/>
</dbReference>
<dbReference type="EMBL" id="CP049140">
    <property type="protein sequence ID" value="QIE88406.1"/>
    <property type="molecule type" value="Genomic_DNA"/>
</dbReference>
<protein>
    <submittedName>
        <fullName evidence="6">LysR family transcriptional regulator</fullName>
    </submittedName>
</protein>
<dbReference type="InterPro" id="IPR000847">
    <property type="entry name" value="LysR_HTH_N"/>
</dbReference>
<keyword evidence="3" id="KW-0238">DNA-binding</keyword>